<dbReference type="SUPFAM" id="SSF53335">
    <property type="entry name" value="S-adenosyl-L-methionine-dependent methyltransferases"/>
    <property type="match status" value="1"/>
</dbReference>
<keyword evidence="2" id="KW-1185">Reference proteome</keyword>
<dbReference type="InterPro" id="IPR029063">
    <property type="entry name" value="SAM-dependent_MTases_sf"/>
</dbReference>
<dbReference type="AlphaFoldDB" id="A0A6A6ESN8"/>
<sequence>MLNRAKRFWREALEAKGMQDNKERLKDQWLQVGATSFAKEIGSGGADLVIFAAGGICHVTKDEEVLEFLKNVHAGLKKGGKAIISVLRDLITQEHGTKGGTEEASDSFESLESASAKGAKAQHIPSIDKPGEIYVKHPTTGDWKGNIKTERFRLDIEDEAGKLLRSHELEWDERVLDKDGWVRMVTGAGLRVKQVIDGEIQIWYILEKAYG</sequence>
<dbReference type="EMBL" id="ML994613">
    <property type="protein sequence ID" value="KAF2193738.1"/>
    <property type="molecule type" value="Genomic_DNA"/>
</dbReference>
<name>A0A6A6ESN8_9PEZI</name>
<gene>
    <name evidence="1" type="ORF">K469DRAFT_712547</name>
</gene>
<protein>
    <recommendedName>
        <fullName evidence="3">Methyltransferase type 11 domain-containing protein</fullName>
    </recommendedName>
</protein>
<dbReference type="Gene3D" id="3.40.50.150">
    <property type="entry name" value="Vaccinia Virus protein VP39"/>
    <property type="match status" value="1"/>
</dbReference>
<accession>A0A6A6ESN8</accession>
<proteinExistence type="predicted"/>
<evidence type="ECO:0000313" key="2">
    <source>
        <dbReference type="Proteomes" id="UP000800200"/>
    </source>
</evidence>
<organism evidence="1 2">
    <name type="scientific">Zopfia rhizophila CBS 207.26</name>
    <dbReference type="NCBI Taxonomy" id="1314779"/>
    <lineage>
        <taxon>Eukaryota</taxon>
        <taxon>Fungi</taxon>
        <taxon>Dikarya</taxon>
        <taxon>Ascomycota</taxon>
        <taxon>Pezizomycotina</taxon>
        <taxon>Dothideomycetes</taxon>
        <taxon>Dothideomycetes incertae sedis</taxon>
        <taxon>Zopfiaceae</taxon>
        <taxon>Zopfia</taxon>
    </lineage>
</organism>
<evidence type="ECO:0000313" key="1">
    <source>
        <dbReference type="EMBL" id="KAF2193738.1"/>
    </source>
</evidence>
<dbReference type="OrthoDB" id="5339271at2759"/>
<reference evidence="1" key="1">
    <citation type="journal article" date="2020" name="Stud. Mycol.">
        <title>101 Dothideomycetes genomes: a test case for predicting lifestyles and emergence of pathogens.</title>
        <authorList>
            <person name="Haridas S."/>
            <person name="Albert R."/>
            <person name="Binder M."/>
            <person name="Bloem J."/>
            <person name="Labutti K."/>
            <person name="Salamov A."/>
            <person name="Andreopoulos B."/>
            <person name="Baker S."/>
            <person name="Barry K."/>
            <person name="Bills G."/>
            <person name="Bluhm B."/>
            <person name="Cannon C."/>
            <person name="Castanera R."/>
            <person name="Culley D."/>
            <person name="Daum C."/>
            <person name="Ezra D."/>
            <person name="Gonzalez J."/>
            <person name="Henrissat B."/>
            <person name="Kuo A."/>
            <person name="Liang C."/>
            <person name="Lipzen A."/>
            <person name="Lutzoni F."/>
            <person name="Magnuson J."/>
            <person name="Mondo S."/>
            <person name="Nolan M."/>
            <person name="Ohm R."/>
            <person name="Pangilinan J."/>
            <person name="Park H.-J."/>
            <person name="Ramirez L."/>
            <person name="Alfaro M."/>
            <person name="Sun H."/>
            <person name="Tritt A."/>
            <person name="Yoshinaga Y."/>
            <person name="Zwiers L.-H."/>
            <person name="Turgeon B."/>
            <person name="Goodwin S."/>
            <person name="Spatafora J."/>
            <person name="Crous P."/>
            <person name="Grigoriev I."/>
        </authorList>
    </citation>
    <scope>NUCLEOTIDE SEQUENCE</scope>
    <source>
        <strain evidence="1">CBS 207.26</strain>
    </source>
</reference>
<evidence type="ECO:0008006" key="3">
    <source>
        <dbReference type="Google" id="ProtNLM"/>
    </source>
</evidence>
<dbReference type="Proteomes" id="UP000800200">
    <property type="component" value="Unassembled WGS sequence"/>
</dbReference>